<comment type="caution">
    <text evidence="2">The sequence shown here is derived from an EMBL/GenBank/DDBJ whole genome shotgun (WGS) entry which is preliminary data.</text>
</comment>
<evidence type="ECO:0000313" key="3">
    <source>
        <dbReference type="Proteomes" id="UP001597568"/>
    </source>
</evidence>
<evidence type="ECO:0000313" key="2">
    <source>
        <dbReference type="EMBL" id="MFD2868921.1"/>
    </source>
</evidence>
<dbReference type="InterPro" id="IPR013783">
    <property type="entry name" value="Ig-like_fold"/>
</dbReference>
<dbReference type="InterPro" id="IPR041033">
    <property type="entry name" value="SpaA_PFL_dom_1"/>
</dbReference>
<dbReference type="EMBL" id="JBHUOR010000075">
    <property type="protein sequence ID" value="MFD2868921.1"/>
    <property type="molecule type" value="Genomic_DNA"/>
</dbReference>
<keyword evidence="3" id="KW-1185">Reference proteome</keyword>
<organism evidence="2 3">
    <name type="scientific">Kurthia populi</name>
    <dbReference type="NCBI Taxonomy" id="1562132"/>
    <lineage>
        <taxon>Bacteria</taxon>
        <taxon>Bacillati</taxon>
        <taxon>Bacillota</taxon>
        <taxon>Bacilli</taxon>
        <taxon>Bacillales</taxon>
        <taxon>Caryophanaceae</taxon>
        <taxon>Kurthia</taxon>
    </lineage>
</organism>
<accession>A0ABW5Y2B7</accession>
<sequence length="98" mass="10561">MTKYDKDTGATFALKQNGHKILSKTTDANGIVTFSGLDTTGSYTVEETNPPVGYQPATGEQKVTFDAQMKTGGGSHEVTTSLVFYKTNCNIKCTTQNK</sequence>
<evidence type="ECO:0000259" key="1">
    <source>
        <dbReference type="Pfam" id="PF17802"/>
    </source>
</evidence>
<gene>
    <name evidence="2" type="ORF">ACFSY7_10480</name>
</gene>
<feature type="domain" description="SpaA-like prealbumin fold" evidence="1">
    <location>
        <begin position="3"/>
        <end position="69"/>
    </location>
</feature>
<protein>
    <submittedName>
        <fullName evidence="2">Prealbumin-like fold domain-containing protein</fullName>
    </submittedName>
</protein>
<dbReference type="SUPFAM" id="SSF49478">
    <property type="entry name" value="Cna protein B-type domain"/>
    <property type="match status" value="1"/>
</dbReference>
<name>A0ABW5Y2B7_9BACL</name>
<dbReference type="Pfam" id="PF17802">
    <property type="entry name" value="SpaA"/>
    <property type="match status" value="1"/>
</dbReference>
<proteinExistence type="predicted"/>
<dbReference type="Gene3D" id="2.60.40.10">
    <property type="entry name" value="Immunoglobulins"/>
    <property type="match status" value="1"/>
</dbReference>
<reference evidence="3" key="1">
    <citation type="journal article" date="2019" name="Int. J. Syst. Evol. Microbiol.">
        <title>The Global Catalogue of Microorganisms (GCM) 10K type strain sequencing project: providing services to taxonomists for standard genome sequencing and annotation.</title>
        <authorList>
            <consortium name="The Broad Institute Genomics Platform"/>
            <consortium name="The Broad Institute Genome Sequencing Center for Infectious Disease"/>
            <person name="Wu L."/>
            <person name="Ma J."/>
        </authorList>
    </citation>
    <scope>NUCLEOTIDE SEQUENCE [LARGE SCALE GENOMIC DNA]</scope>
    <source>
        <strain evidence="3">KCTC 33522</strain>
    </source>
</reference>
<dbReference type="Proteomes" id="UP001597568">
    <property type="component" value="Unassembled WGS sequence"/>
</dbReference>
<dbReference type="RefSeq" id="WP_380147798.1">
    <property type="nucleotide sequence ID" value="NZ_JBHUOR010000075.1"/>
</dbReference>